<protein>
    <submittedName>
        <fullName evidence="2">Uncharacterized protein</fullName>
    </submittedName>
</protein>
<keyword evidence="3" id="KW-1185">Reference proteome</keyword>
<dbReference type="OrthoDB" id="2828670at2759"/>
<feature type="chain" id="PRO_5012010937" evidence="1">
    <location>
        <begin position="17"/>
        <end position="153"/>
    </location>
</feature>
<evidence type="ECO:0000256" key="1">
    <source>
        <dbReference type="SAM" id="SignalP"/>
    </source>
</evidence>
<comment type="caution">
    <text evidence="2">The sequence shown here is derived from an EMBL/GenBank/DDBJ whole genome shotgun (WGS) entry which is preliminary data.</text>
</comment>
<keyword evidence="1" id="KW-0732">Signal</keyword>
<accession>A0A1Y1UDH1</accession>
<evidence type="ECO:0000313" key="3">
    <source>
        <dbReference type="Proteomes" id="UP000193218"/>
    </source>
</evidence>
<gene>
    <name evidence="2" type="ORF">BD324DRAFT_630085</name>
</gene>
<evidence type="ECO:0000313" key="2">
    <source>
        <dbReference type="EMBL" id="ORX36081.1"/>
    </source>
</evidence>
<name>A0A1Y1UDH1_9TREE</name>
<dbReference type="EMBL" id="NBSH01000009">
    <property type="protein sequence ID" value="ORX36081.1"/>
    <property type="molecule type" value="Genomic_DNA"/>
</dbReference>
<feature type="signal peptide" evidence="1">
    <location>
        <begin position="1"/>
        <end position="16"/>
    </location>
</feature>
<organism evidence="2 3">
    <name type="scientific">Kockovaella imperatae</name>
    <dbReference type="NCBI Taxonomy" id="4999"/>
    <lineage>
        <taxon>Eukaryota</taxon>
        <taxon>Fungi</taxon>
        <taxon>Dikarya</taxon>
        <taxon>Basidiomycota</taxon>
        <taxon>Agaricomycotina</taxon>
        <taxon>Tremellomycetes</taxon>
        <taxon>Tremellales</taxon>
        <taxon>Cuniculitremaceae</taxon>
        <taxon>Kockovaella</taxon>
    </lineage>
</organism>
<dbReference type="Proteomes" id="UP000193218">
    <property type="component" value="Unassembled WGS sequence"/>
</dbReference>
<dbReference type="AlphaFoldDB" id="A0A1Y1UDH1"/>
<dbReference type="InParanoid" id="A0A1Y1UDH1"/>
<proteinExistence type="predicted"/>
<dbReference type="GeneID" id="33558102"/>
<dbReference type="RefSeq" id="XP_021870210.1">
    <property type="nucleotide sequence ID" value="XM_022016293.1"/>
</dbReference>
<reference evidence="2 3" key="1">
    <citation type="submission" date="2017-03" db="EMBL/GenBank/DDBJ databases">
        <title>Widespread Adenine N6-methylation of Active Genes in Fungi.</title>
        <authorList>
            <consortium name="DOE Joint Genome Institute"/>
            <person name="Mondo S.J."/>
            <person name="Dannebaum R.O."/>
            <person name="Kuo R.C."/>
            <person name="Louie K.B."/>
            <person name="Bewick A.J."/>
            <person name="Labutti K."/>
            <person name="Haridas S."/>
            <person name="Kuo A."/>
            <person name="Salamov A."/>
            <person name="Ahrendt S.R."/>
            <person name="Lau R."/>
            <person name="Bowen B.P."/>
            <person name="Lipzen A."/>
            <person name="Sullivan W."/>
            <person name="Andreopoulos W.B."/>
            <person name="Clum A."/>
            <person name="Lindquist E."/>
            <person name="Daum C."/>
            <person name="Northen T.R."/>
            <person name="Ramamoorthy G."/>
            <person name="Schmitz R.J."/>
            <person name="Gryganskyi A."/>
            <person name="Culley D."/>
            <person name="Magnuson J."/>
            <person name="James T.Y."/>
            <person name="O'Malley M.A."/>
            <person name="Stajich J.E."/>
            <person name="Spatafora J.W."/>
            <person name="Visel A."/>
            <person name="Grigoriev I.V."/>
        </authorList>
    </citation>
    <scope>NUCLEOTIDE SEQUENCE [LARGE SCALE GENOMIC DNA]</scope>
    <source>
        <strain evidence="2 3">NRRL Y-17943</strain>
    </source>
</reference>
<sequence length="153" mass="15968">MFAAIGLLSLLGSALAGPISIGKRDDVHCGTTSDATLSDCQALVTPEIWNQVFNTGNVCHFTNPLANIYDGTALNLACHENCCVYYTNNQANPGSSLYQSSETLRQAAAGLLGCGDTSANKINGLDNLDGYAICISDGNGCGDCFDDADWAFA</sequence>